<dbReference type="Proteomes" id="UP000051952">
    <property type="component" value="Unassembled WGS sequence"/>
</dbReference>
<keyword evidence="1" id="KW-0732">Signal</keyword>
<reference evidence="3" key="1">
    <citation type="submission" date="2015-09" db="EMBL/GenBank/DDBJ databases">
        <authorList>
            <consortium name="Pathogen Informatics"/>
        </authorList>
    </citation>
    <scope>NUCLEOTIDE SEQUENCE [LARGE SCALE GENOMIC DNA]</scope>
    <source>
        <strain evidence="3">Lake Konstanz</strain>
    </source>
</reference>
<dbReference type="OMA" id="WHTAIAN"/>
<feature type="signal peptide" evidence="1">
    <location>
        <begin position="1"/>
        <end position="29"/>
    </location>
</feature>
<dbReference type="SUPFAM" id="SSF50911">
    <property type="entry name" value="Mannose 6-phosphate receptor domain"/>
    <property type="match status" value="1"/>
</dbReference>
<sequence>MKTNYSSSRITLLCAVAIAALSLDTSSVARIPERSPVFFIATAESDSDSMDLTSYPEAPEVSFIPFRGTTFYARMSTTFRLISKPDELHVAQMNEDRSSHLYCRIPQSLTQDEYREILVSNVLENTDKVQRAQAGIHDVLQALDCFEGDGDSTYRSPPTLYRYCPHGKLTILPSRDQTATSGGKQPLDETKEDYVPTLHDYGQFEGSDDKDSSTLVGWYNASQPPQWNIELEQWELPLAAGGLCTTSNASEQGSMRLSAKLVFRCHAARNSGKTTWLIFHEEHSCDYVVEMETSAVCDWHTAIANVYKCPIPCLVV</sequence>
<dbReference type="EMBL" id="CYKH01002199">
    <property type="protein sequence ID" value="CUG93835.1"/>
    <property type="molecule type" value="Genomic_DNA"/>
</dbReference>
<organism evidence="2 3">
    <name type="scientific">Bodo saltans</name>
    <name type="common">Flagellated protozoan</name>
    <dbReference type="NCBI Taxonomy" id="75058"/>
    <lineage>
        <taxon>Eukaryota</taxon>
        <taxon>Discoba</taxon>
        <taxon>Euglenozoa</taxon>
        <taxon>Kinetoplastea</taxon>
        <taxon>Metakinetoplastina</taxon>
        <taxon>Eubodonida</taxon>
        <taxon>Bodonidae</taxon>
        <taxon>Bodo</taxon>
    </lineage>
</organism>
<dbReference type="Gene3D" id="2.70.130.10">
    <property type="entry name" value="Mannose-6-phosphate receptor binding domain"/>
    <property type="match status" value="1"/>
</dbReference>
<dbReference type="VEuPathDB" id="TriTrypDB:BSAL_45225"/>
<evidence type="ECO:0000313" key="3">
    <source>
        <dbReference type="Proteomes" id="UP000051952"/>
    </source>
</evidence>
<feature type="chain" id="PRO_5006622598" evidence="1">
    <location>
        <begin position="30"/>
        <end position="316"/>
    </location>
</feature>
<dbReference type="AlphaFoldDB" id="A0A0S4JQR0"/>
<accession>A0A0S4JQR0</accession>
<proteinExistence type="predicted"/>
<gene>
    <name evidence="2" type="ORF">BSAL_45225</name>
</gene>
<name>A0A0S4JQR0_BODSA</name>
<protein>
    <submittedName>
        <fullName evidence="2">Uncharacterized protein</fullName>
    </submittedName>
</protein>
<evidence type="ECO:0000313" key="2">
    <source>
        <dbReference type="EMBL" id="CUG93835.1"/>
    </source>
</evidence>
<evidence type="ECO:0000256" key="1">
    <source>
        <dbReference type="SAM" id="SignalP"/>
    </source>
</evidence>
<keyword evidence="3" id="KW-1185">Reference proteome</keyword>
<dbReference type="InterPro" id="IPR009011">
    <property type="entry name" value="Man6P_isomerase_rcpt-bd_dom_sf"/>
</dbReference>